<keyword evidence="2" id="KW-0472">Membrane</keyword>
<evidence type="ECO:0000313" key="4">
    <source>
        <dbReference type="Proteomes" id="UP001054837"/>
    </source>
</evidence>
<organism evidence="3 4">
    <name type="scientific">Caerostris darwini</name>
    <dbReference type="NCBI Taxonomy" id="1538125"/>
    <lineage>
        <taxon>Eukaryota</taxon>
        <taxon>Metazoa</taxon>
        <taxon>Ecdysozoa</taxon>
        <taxon>Arthropoda</taxon>
        <taxon>Chelicerata</taxon>
        <taxon>Arachnida</taxon>
        <taxon>Araneae</taxon>
        <taxon>Araneomorphae</taxon>
        <taxon>Entelegynae</taxon>
        <taxon>Araneoidea</taxon>
        <taxon>Araneidae</taxon>
        <taxon>Caerostris</taxon>
    </lineage>
</organism>
<evidence type="ECO:0000256" key="2">
    <source>
        <dbReference type="SAM" id="Phobius"/>
    </source>
</evidence>
<gene>
    <name evidence="3" type="ORF">CDAR_392161</name>
</gene>
<feature type="region of interest" description="Disordered" evidence="1">
    <location>
        <begin position="138"/>
        <end position="161"/>
    </location>
</feature>
<feature type="transmembrane region" description="Helical" evidence="2">
    <location>
        <begin position="54"/>
        <end position="76"/>
    </location>
</feature>
<sequence>MLPSHLNKGMMAIIRLLAFPTFPSLDTFIPHAFFSVHFAIFFPQLHHPFATCGFAGARVGIFIHVVGWELFLLYIYRYIFVSSDFWRGVFQRFQNIRQVVSPYLSCFLPLWIKKEGVWGIVNYSFAKVTPSAAPEYKVEEEDESDTRGHQNISDCWGSRQG</sequence>
<name>A0AAV4UGQ1_9ARAC</name>
<evidence type="ECO:0000313" key="3">
    <source>
        <dbReference type="EMBL" id="GIY56953.1"/>
    </source>
</evidence>
<keyword evidence="2" id="KW-1133">Transmembrane helix</keyword>
<dbReference type="AlphaFoldDB" id="A0AAV4UGQ1"/>
<reference evidence="3 4" key="1">
    <citation type="submission" date="2021-06" db="EMBL/GenBank/DDBJ databases">
        <title>Caerostris darwini draft genome.</title>
        <authorList>
            <person name="Kono N."/>
            <person name="Arakawa K."/>
        </authorList>
    </citation>
    <scope>NUCLEOTIDE SEQUENCE [LARGE SCALE GENOMIC DNA]</scope>
</reference>
<proteinExistence type="predicted"/>
<keyword evidence="2" id="KW-0812">Transmembrane</keyword>
<feature type="transmembrane region" description="Helical" evidence="2">
    <location>
        <begin position="12"/>
        <end position="34"/>
    </location>
</feature>
<dbReference type="Proteomes" id="UP001054837">
    <property type="component" value="Unassembled WGS sequence"/>
</dbReference>
<accession>A0AAV4UGQ1</accession>
<protein>
    <submittedName>
        <fullName evidence="3">Uncharacterized protein</fullName>
    </submittedName>
</protein>
<comment type="caution">
    <text evidence="3">The sequence shown here is derived from an EMBL/GenBank/DDBJ whole genome shotgun (WGS) entry which is preliminary data.</text>
</comment>
<evidence type="ECO:0000256" key="1">
    <source>
        <dbReference type="SAM" id="MobiDB-lite"/>
    </source>
</evidence>
<keyword evidence="4" id="KW-1185">Reference proteome</keyword>
<feature type="compositionally biased region" description="Polar residues" evidence="1">
    <location>
        <begin position="149"/>
        <end position="161"/>
    </location>
</feature>
<dbReference type="EMBL" id="BPLQ01011249">
    <property type="protein sequence ID" value="GIY56953.1"/>
    <property type="molecule type" value="Genomic_DNA"/>
</dbReference>